<reference evidence="1 2" key="1">
    <citation type="submission" date="2020-02" db="EMBL/GenBank/DDBJ databases">
        <authorList>
            <person name="Subbiah M."/>
            <person name="Call D."/>
        </authorList>
    </citation>
    <scope>NUCLEOTIDE SEQUENCE [LARGE SCALE GENOMIC DNA]</scope>
    <source>
        <strain evidence="1 2">8375wC2</strain>
    </source>
</reference>
<organism evidence="1 2">
    <name type="scientific">Escherichia coli</name>
    <dbReference type="NCBI Taxonomy" id="562"/>
    <lineage>
        <taxon>Bacteria</taxon>
        <taxon>Pseudomonadati</taxon>
        <taxon>Pseudomonadota</taxon>
        <taxon>Gammaproteobacteria</taxon>
        <taxon>Enterobacterales</taxon>
        <taxon>Enterobacteriaceae</taxon>
        <taxon>Escherichia</taxon>
    </lineage>
</organism>
<evidence type="ECO:0000313" key="2">
    <source>
        <dbReference type="Proteomes" id="UP000469708"/>
    </source>
</evidence>
<proteinExistence type="predicted"/>
<dbReference type="Proteomes" id="UP000469708">
    <property type="component" value="Unassembled WGS sequence"/>
</dbReference>
<keyword evidence="1" id="KW-0067">ATP-binding</keyword>
<feature type="non-terminal residue" evidence="1">
    <location>
        <position position="185"/>
    </location>
</feature>
<protein>
    <submittedName>
        <fullName evidence="1">ATP-binding protein</fullName>
    </submittedName>
</protein>
<keyword evidence="1" id="KW-0547">Nucleotide-binding</keyword>
<comment type="caution">
    <text evidence="1">The sequence shown here is derived from an EMBL/GenBank/DDBJ whole genome shotgun (WGS) entry which is preliminary data.</text>
</comment>
<feature type="non-terminal residue" evidence="1">
    <location>
        <position position="1"/>
    </location>
</feature>
<gene>
    <name evidence="1" type="ORF">G3V95_29470</name>
</gene>
<dbReference type="EMBL" id="JAAGYI010000506">
    <property type="protein sequence ID" value="NEM89469.1"/>
    <property type="molecule type" value="Genomic_DNA"/>
</dbReference>
<sequence length="185" mass="20844">SGVPTVRHHYFLSTTERGRDRVNSYVVEQSIEAQVKRLHPEVDAPGSDLRGLLEACATYYKAKDKPFVLVLDGLDHVWRINSADKRPLDDVFSQIIPCPDNMVLLIGTQPVDDTQLPRDLLSVAPKASWRTLPAMSENAVLSYLHKAVDEGRLLIRFNDEDQIERQLQEAATALRNKTNGHPLHV</sequence>
<evidence type="ECO:0000313" key="1">
    <source>
        <dbReference type="EMBL" id="NEM89469.1"/>
    </source>
</evidence>
<dbReference type="AlphaFoldDB" id="A0A8T6Q279"/>
<accession>A0A8T6Q279</accession>
<name>A0A8T6Q279_ECOLX</name>
<dbReference type="GO" id="GO:0005524">
    <property type="term" value="F:ATP binding"/>
    <property type="evidence" value="ECO:0007669"/>
    <property type="project" value="UniProtKB-KW"/>
</dbReference>